<gene>
    <name evidence="1" type="ORF">QPK29_017720</name>
</gene>
<sequence>MNIQPVASSTPSRVDDRPTQPAPSAGATEATSTGKPADGVKPSHEDVSAAVKKMNDAMLGSSQSLQFSIDEDSKDIVVKVIDQNTKEVVRQIPSREALQIAKSIDKMQQGLLINQTA</sequence>
<evidence type="ECO:0000313" key="2">
    <source>
        <dbReference type="Proteomes" id="UP001168096"/>
    </source>
</evidence>
<keyword evidence="2" id="KW-1185">Reference proteome</keyword>
<keyword evidence="1" id="KW-0966">Cell projection</keyword>
<dbReference type="Proteomes" id="UP001168096">
    <property type="component" value="Unassembled WGS sequence"/>
</dbReference>
<accession>A0ACC7MBS9</accession>
<keyword evidence="1" id="KW-0969">Cilium</keyword>
<dbReference type="EMBL" id="JASNRB020000010">
    <property type="protein sequence ID" value="MFJ1469553.1"/>
    <property type="molecule type" value="Genomic_DNA"/>
</dbReference>
<organism evidence="1 2">
    <name type="scientific">Massilia orientalis</name>
    <dbReference type="NCBI Taxonomy" id="3050128"/>
    <lineage>
        <taxon>Bacteria</taxon>
        <taxon>Pseudomonadati</taxon>
        <taxon>Pseudomonadota</taxon>
        <taxon>Betaproteobacteria</taxon>
        <taxon>Burkholderiales</taxon>
        <taxon>Oxalobacteraceae</taxon>
        <taxon>Telluria group</taxon>
        <taxon>Massilia</taxon>
    </lineage>
</organism>
<reference evidence="1" key="1">
    <citation type="submission" date="2024-11" db="EMBL/GenBank/DDBJ databases">
        <title>Description of Massilia orientalis sp. nov., isolated from rhizosphere soil of Ageratina adenophora.</title>
        <authorList>
            <person name="Wang Y."/>
        </authorList>
    </citation>
    <scope>NUCLEOTIDE SEQUENCE</scope>
    <source>
        <strain evidence="1">YIM B02787</strain>
    </source>
</reference>
<proteinExistence type="predicted"/>
<name>A0ACC7MBS9_9BURK</name>
<keyword evidence="1" id="KW-0282">Flagellum</keyword>
<evidence type="ECO:0000313" key="1">
    <source>
        <dbReference type="EMBL" id="MFJ1469553.1"/>
    </source>
</evidence>
<comment type="caution">
    <text evidence="1">The sequence shown here is derived from an EMBL/GenBank/DDBJ whole genome shotgun (WGS) entry which is preliminary data.</text>
</comment>
<protein>
    <submittedName>
        <fullName evidence="1">Flagellar protein FlaG</fullName>
    </submittedName>
</protein>